<keyword evidence="11" id="KW-0967">Endosome</keyword>
<dbReference type="EC" id="2.3.2.26" evidence="6"/>
<dbReference type="GO" id="GO:0030154">
    <property type="term" value="P:cell differentiation"/>
    <property type="evidence" value="ECO:0007669"/>
    <property type="project" value="UniProtKB-KW"/>
</dbReference>
<dbReference type="InterPro" id="IPR000008">
    <property type="entry name" value="C2_dom"/>
</dbReference>
<evidence type="ECO:0000259" key="22">
    <source>
        <dbReference type="PROSITE" id="PS50020"/>
    </source>
</evidence>
<evidence type="ECO:0000256" key="15">
    <source>
        <dbReference type="ARBA" id="ARBA00023034"/>
    </source>
</evidence>
<feature type="domain" description="WW" evidence="22">
    <location>
        <begin position="508"/>
        <end position="541"/>
    </location>
</feature>
<evidence type="ECO:0000256" key="7">
    <source>
        <dbReference type="ARBA" id="ARBA00022490"/>
    </source>
</evidence>
<evidence type="ECO:0000313" key="24">
    <source>
        <dbReference type="EMBL" id="KAJ8402355.1"/>
    </source>
</evidence>
<evidence type="ECO:0000256" key="5">
    <source>
        <dbReference type="ARBA" id="ARBA00004906"/>
    </source>
</evidence>
<dbReference type="SUPFAM" id="SSF56204">
    <property type="entry name" value="Hect, E3 ligase catalytic domain"/>
    <property type="match status" value="1"/>
</dbReference>
<dbReference type="Pfam" id="PF00397">
    <property type="entry name" value="WW"/>
    <property type="match status" value="4"/>
</dbReference>
<feature type="compositionally biased region" description="Low complexity" evidence="20">
    <location>
        <begin position="457"/>
        <end position="468"/>
    </location>
</feature>
<dbReference type="AlphaFoldDB" id="A0AAD7SH28"/>
<keyword evidence="14" id="KW-0832">Ubl conjugation</keyword>
<dbReference type="Proteomes" id="UP001221898">
    <property type="component" value="Unassembled WGS sequence"/>
</dbReference>
<name>A0AAD7SH28_9TELE</name>
<comment type="pathway">
    <text evidence="5">Protein modification; protein ubiquitination.</text>
</comment>
<dbReference type="PROSITE" id="PS50237">
    <property type="entry name" value="HECT"/>
    <property type="match status" value="1"/>
</dbReference>
<feature type="compositionally biased region" description="Low complexity" evidence="20">
    <location>
        <begin position="333"/>
        <end position="344"/>
    </location>
</feature>
<keyword evidence="12" id="KW-0221">Differentiation</keyword>
<reference evidence="24" key="1">
    <citation type="journal article" date="2023" name="Science">
        <title>Genome structures resolve the early diversification of teleost fishes.</title>
        <authorList>
            <person name="Parey E."/>
            <person name="Louis A."/>
            <person name="Montfort J."/>
            <person name="Bouchez O."/>
            <person name="Roques C."/>
            <person name="Iampietro C."/>
            <person name="Lluch J."/>
            <person name="Castinel A."/>
            <person name="Donnadieu C."/>
            <person name="Desvignes T."/>
            <person name="Floi Bucao C."/>
            <person name="Jouanno E."/>
            <person name="Wen M."/>
            <person name="Mejri S."/>
            <person name="Dirks R."/>
            <person name="Jansen H."/>
            <person name="Henkel C."/>
            <person name="Chen W.J."/>
            <person name="Zahm M."/>
            <person name="Cabau C."/>
            <person name="Klopp C."/>
            <person name="Thompson A.W."/>
            <person name="Robinson-Rechavi M."/>
            <person name="Braasch I."/>
            <person name="Lecointre G."/>
            <person name="Bobe J."/>
            <person name="Postlethwait J.H."/>
            <person name="Berthelot C."/>
            <person name="Roest Crollius H."/>
            <person name="Guiguen Y."/>
        </authorList>
    </citation>
    <scope>NUCLEOTIDE SEQUENCE</scope>
    <source>
        <strain evidence="24">NC1722</strain>
    </source>
</reference>
<dbReference type="PANTHER" id="PTHR11254">
    <property type="entry name" value="HECT DOMAIN UBIQUITIN-PROTEIN LIGASE"/>
    <property type="match status" value="1"/>
</dbReference>
<organism evidence="24 25">
    <name type="scientific">Aldrovandia affinis</name>
    <dbReference type="NCBI Taxonomy" id="143900"/>
    <lineage>
        <taxon>Eukaryota</taxon>
        <taxon>Metazoa</taxon>
        <taxon>Chordata</taxon>
        <taxon>Craniata</taxon>
        <taxon>Vertebrata</taxon>
        <taxon>Euteleostomi</taxon>
        <taxon>Actinopterygii</taxon>
        <taxon>Neopterygii</taxon>
        <taxon>Teleostei</taxon>
        <taxon>Notacanthiformes</taxon>
        <taxon>Halosauridae</taxon>
        <taxon>Aldrovandia</taxon>
    </lineage>
</organism>
<evidence type="ECO:0000256" key="9">
    <source>
        <dbReference type="ARBA" id="ARBA00022679"/>
    </source>
</evidence>
<dbReference type="InterPro" id="IPR000569">
    <property type="entry name" value="HECT_dom"/>
</dbReference>
<dbReference type="EMBL" id="JAINUG010000064">
    <property type="protein sequence ID" value="KAJ8402355.1"/>
    <property type="molecule type" value="Genomic_DNA"/>
</dbReference>
<dbReference type="Gene3D" id="2.60.40.150">
    <property type="entry name" value="C2 domain"/>
    <property type="match status" value="1"/>
</dbReference>
<feature type="active site" description="Glycyl thioester intermediate" evidence="18 19">
    <location>
        <position position="953"/>
    </location>
</feature>
<dbReference type="InterPro" id="IPR036020">
    <property type="entry name" value="WW_dom_sf"/>
</dbReference>
<comment type="catalytic activity">
    <reaction evidence="1">
        <text>S-ubiquitinyl-[E2 ubiquitin-conjugating enzyme]-L-cysteine + [acceptor protein]-L-lysine = [E2 ubiquitin-conjugating enzyme]-L-cysteine + N(6)-ubiquitinyl-[acceptor protein]-L-lysine.</text>
        <dbReference type="EC" id="2.3.2.26"/>
    </reaction>
</comment>
<feature type="compositionally biased region" description="Low complexity" evidence="20">
    <location>
        <begin position="430"/>
        <end position="443"/>
    </location>
</feature>
<dbReference type="CDD" id="cd00201">
    <property type="entry name" value="WW"/>
    <property type="match status" value="4"/>
</dbReference>
<keyword evidence="7" id="KW-0963">Cytoplasm</keyword>
<dbReference type="FunFam" id="2.20.70.10:FF:000017">
    <property type="entry name" value="E3 ubiquitin-protein ligase"/>
    <property type="match status" value="1"/>
</dbReference>
<evidence type="ECO:0000259" key="23">
    <source>
        <dbReference type="PROSITE" id="PS50237"/>
    </source>
</evidence>
<evidence type="ECO:0000256" key="20">
    <source>
        <dbReference type="SAM" id="MobiDB-lite"/>
    </source>
</evidence>
<dbReference type="PROSITE" id="PS01159">
    <property type="entry name" value="WW_DOMAIN_1"/>
    <property type="match status" value="4"/>
</dbReference>
<evidence type="ECO:0000256" key="12">
    <source>
        <dbReference type="ARBA" id="ARBA00022782"/>
    </source>
</evidence>
<dbReference type="Gene3D" id="3.30.2160.10">
    <property type="entry name" value="Hect, E3 ligase catalytic domain"/>
    <property type="match status" value="1"/>
</dbReference>
<dbReference type="SMART" id="SM00239">
    <property type="entry name" value="C2"/>
    <property type="match status" value="1"/>
</dbReference>
<evidence type="ECO:0000256" key="11">
    <source>
        <dbReference type="ARBA" id="ARBA00022753"/>
    </source>
</evidence>
<dbReference type="Gene3D" id="2.20.70.10">
    <property type="match status" value="3"/>
</dbReference>
<dbReference type="FunFam" id="3.30.2410.10:FF:000001">
    <property type="entry name" value="E3 ubiquitin-protein ligase NEDD4-like"/>
    <property type="match status" value="1"/>
</dbReference>
<dbReference type="Gene3D" id="3.30.2410.10">
    <property type="entry name" value="Hect, E3 ligase catalytic domain"/>
    <property type="match status" value="1"/>
</dbReference>
<feature type="region of interest" description="Disordered" evidence="20">
    <location>
        <begin position="257"/>
        <end position="402"/>
    </location>
</feature>
<dbReference type="InterPro" id="IPR050409">
    <property type="entry name" value="E3_ubiq-protein_ligase"/>
</dbReference>
<evidence type="ECO:0000256" key="3">
    <source>
        <dbReference type="ARBA" id="ARBA00004555"/>
    </source>
</evidence>
<dbReference type="FunFam" id="3.30.2160.10:FF:000001">
    <property type="entry name" value="E3 ubiquitin-protein ligase NEDD4-like"/>
    <property type="match status" value="1"/>
</dbReference>
<accession>A0AAD7SH28</accession>
<evidence type="ECO:0000256" key="6">
    <source>
        <dbReference type="ARBA" id="ARBA00012485"/>
    </source>
</evidence>
<keyword evidence="8" id="KW-0597">Phosphoprotein</keyword>
<protein>
    <recommendedName>
        <fullName evidence="16">E3 ubiquitin-protein ligase NEDD4-like</fullName>
        <ecNumber evidence="6">2.3.2.26</ecNumber>
    </recommendedName>
    <alternativeName>
        <fullName evidence="17">HECT-type E3 ubiquitin transferase NED4L</fullName>
    </alternativeName>
</protein>
<evidence type="ECO:0000256" key="10">
    <source>
        <dbReference type="ARBA" id="ARBA00022737"/>
    </source>
</evidence>
<dbReference type="SUPFAM" id="SSF49562">
    <property type="entry name" value="C2 domain (Calcium/lipid-binding domain, CaLB)"/>
    <property type="match status" value="1"/>
</dbReference>
<dbReference type="CDD" id="cd04033">
    <property type="entry name" value="C2_NEDD4_NEDD4L"/>
    <property type="match status" value="1"/>
</dbReference>
<dbReference type="FunFam" id="3.90.1750.10:FF:000001">
    <property type="entry name" value="E3 ubiquitin-protein ligase NEDD4-like"/>
    <property type="match status" value="1"/>
</dbReference>
<feature type="domain" description="HECT" evidence="23">
    <location>
        <begin position="651"/>
        <end position="985"/>
    </location>
</feature>
<feature type="region of interest" description="Disordered" evidence="20">
    <location>
        <begin position="418"/>
        <end position="515"/>
    </location>
</feature>
<dbReference type="SMART" id="SM00456">
    <property type="entry name" value="WW"/>
    <property type="match status" value="4"/>
</dbReference>
<keyword evidence="13 19" id="KW-0833">Ubl conjugation pathway</keyword>
<proteinExistence type="predicted"/>
<dbReference type="SMART" id="SM00119">
    <property type="entry name" value="HECTc"/>
    <property type="match status" value="1"/>
</dbReference>
<feature type="region of interest" description="Disordered" evidence="20">
    <location>
        <begin position="178"/>
        <end position="197"/>
    </location>
</feature>
<dbReference type="GO" id="GO:0010766">
    <property type="term" value="P:negative regulation of sodium ion transport"/>
    <property type="evidence" value="ECO:0007669"/>
    <property type="project" value="UniProtKB-ARBA"/>
</dbReference>
<dbReference type="PRINTS" id="PR00360">
    <property type="entry name" value="C2DOMAIN"/>
</dbReference>
<dbReference type="GO" id="GO:0005771">
    <property type="term" value="C:multivesicular body"/>
    <property type="evidence" value="ECO:0007669"/>
    <property type="project" value="UniProtKB-SubCell"/>
</dbReference>
<dbReference type="Pfam" id="PF00168">
    <property type="entry name" value="C2"/>
    <property type="match status" value="1"/>
</dbReference>
<dbReference type="PROSITE" id="PS50020">
    <property type="entry name" value="WW_DOMAIN_2"/>
    <property type="match status" value="4"/>
</dbReference>
<dbReference type="FunFam" id="2.20.70.10:FF:000008">
    <property type="entry name" value="E3 ubiquitin-protein ligase NEDD4-like protein"/>
    <property type="match status" value="1"/>
</dbReference>
<dbReference type="PIRSF" id="PIRSF001569">
    <property type="entry name" value="E3_ub_ligase_SMURF1"/>
    <property type="match status" value="1"/>
</dbReference>
<feature type="domain" description="WW" evidence="22">
    <location>
        <begin position="190"/>
        <end position="223"/>
    </location>
</feature>
<evidence type="ECO:0000256" key="2">
    <source>
        <dbReference type="ARBA" id="ARBA00004496"/>
    </source>
</evidence>
<dbReference type="Pfam" id="PF00632">
    <property type="entry name" value="HECT"/>
    <property type="match status" value="1"/>
</dbReference>
<comment type="caution">
    <text evidence="24">The sequence shown here is derived from an EMBL/GenBank/DDBJ whole genome shotgun (WGS) entry which is preliminary data.</text>
</comment>
<dbReference type="PANTHER" id="PTHR11254:SF441">
    <property type="entry name" value="HECT-TYPE E3 UBIQUITIN TRANSFERASE"/>
    <property type="match status" value="1"/>
</dbReference>
<feature type="compositionally biased region" description="Pro residues" evidence="20">
    <location>
        <begin position="290"/>
        <end position="301"/>
    </location>
</feature>
<dbReference type="SUPFAM" id="SSF51045">
    <property type="entry name" value="WW domain"/>
    <property type="match status" value="4"/>
</dbReference>
<evidence type="ECO:0000256" key="17">
    <source>
        <dbReference type="ARBA" id="ARBA00082247"/>
    </source>
</evidence>
<feature type="compositionally biased region" description="Basic and acidic residues" evidence="20">
    <location>
        <begin position="257"/>
        <end position="268"/>
    </location>
</feature>
<evidence type="ECO:0000256" key="8">
    <source>
        <dbReference type="ARBA" id="ARBA00022553"/>
    </source>
</evidence>
<evidence type="ECO:0000256" key="13">
    <source>
        <dbReference type="ARBA" id="ARBA00022786"/>
    </source>
</evidence>
<dbReference type="Gene3D" id="3.90.1750.10">
    <property type="entry name" value="Hect, E3 ligase catalytic domains"/>
    <property type="match status" value="1"/>
</dbReference>
<evidence type="ECO:0000256" key="4">
    <source>
        <dbReference type="ARBA" id="ARBA00004559"/>
    </source>
</evidence>
<dbReference type="PROSITE" id="PS50004">
    <property type="entry name" value="C2"/>
    <property type="match status" value="1"/>
</dbReference>
<evidence type="ECO:0000256" key="19">
    <source>
        <dbReference type="PROSITE-ProRule" id="PRU00104"/>
    </source>
</evidence>
<evidence type="ECO:0000256" key="16">
    <source>
        <dbReference type="ARBA" id="ARBA00068697"/>
    </source>
</evidence>
<keyword evidence="9" id="KW-0808">Transferase</keyword>
<dbReference type="FunFam" id="3.90.1750.10:FF:000026">
    <property type="entry name" value="E3 ubiquitin-protein ligase HACE1"/>
    <property type="match status" value="1"/>
</dbReference>
<sequence length="986" mass="113050">MATNSEPIYGLSEDEDESRVLRVKVIAGIDLAKKDIIGASDPYVKLSLYVAEENRELALVQTKTIKKTLNPKWNEEFYFRVCPQNHRLLFEVFDENRLTRDDFLGQVDVPLNHLPTEDPSMERPYTFKDFLLRPRSHKSRVKGYLRLKMAYLPKNGGQEEENNESREEAEGWDVADAQDSGTQRQPHLLPPLPPGWEEKVDNLGRTYYVNHNNRSTQWKRPSNVDVVSETENDTQIRQANQEAHRVFRSRRHISEDLENEHIEPRDLDDSWEPITEEESSLPGDALNQSLPPPASPTPAPQSSPQEFSEEINLRLSLAPDTNGETPSHGPAVQSQLSSRLRSSSMTEGVSDQAQPPPPASIQARRTRAQTVTGVEESMSPSGAYAFTTPGLPPGWEERKDGKGRTYYVNHNNRCTTWTRPILQAPPPPQASASTSGSASAATANSHPSEPQLRRPRSLSSPTVTLSTPIEGANNIQVRRAVKDTVSNPQSPQPSPYSSPKSQHKSTQSFLPPGWEMRIAPNGRPFFIDHNTRTTTWEDPRLKYPVHMRTKASLDPGDLGPLPPGWEERVHADGRTFYIDHNTKNTQWEDPRLQSPAITGPAVPYSREFKQKYDYFRKKLKKPADIPNRFEMKLHRNNIFEESYRRIMSLKRPDILKSRLWIEFESEKGLDYGGVAREWFFLLSKEMFNPYYGLFEYSATDNYTLQINPNSGLCNEDHLSYFKFIGRVAGMAVFHGKLLDGFFIRPFYKMMLGKQITLKDMESVDSEYYNSLKWILENDPTELDLRFCIDEDNFGQTYQVDLKPSGSDMVVTNDNKKEYIDLVIQWRFVNRVQKQMNAFLEGFTELIIIDLIKIFDENELELLMCGLGDVDVNDWRQHTVYKNGYCPNHPVIQWFWKAVLLMDAEKRIRLLQFVTGTSRVPMNGFAELYGSNGPQLFTIEQWGTPDKLPRAHTCFNRLDLPTYETFDDLRERLLMAVENAQGFEGVD</sequence>
<keyword evidence="15" id="KW-0333">Golgi apparatus</keyword>
<dbReference type="FunFam" id="2.20.70.10:FF:000006">
    <property type="entry name" value="E3 ubiquitin-protein ligase NEDD4-like protein"/>
    <property type="match status" value="1"/>
</dbReference>
<gene>
    <name evidence="24" type="ORF">AAFF_G00368440</name>
</gene>
<dbReference type="InterPro" id="IPR035983">
    <property type="entry name" value="Hect_E3_ubiquitin_ligase"/>
</dbReference>
<keyword evidence="10" id="KW-0677">Repeat</keyword>
<feature type="domain" description="WW" evidence="22">
    <location>
        <begin position="389"/>
        <end position="422"/>
    </location>
</feature>
<dbReference type="CDD" id="cd00078">
    <property type="entry name" value="HECTc"/>
    <property type="match status" value="1"/>
</dbReference>
<dbReference type="GO" id="GO:0016567">
    <property type="term" value="P:protein ubiquitination"/>
    <property type="evidence" value="ECO:0007669"/>
    <property type="project" value="TreeGrafter"/>
</dbReference>
<keyword evidence="25" id="KW-1185">Reference proteome</keyword>
<evidence type="ECO:0000259" key="21">
    <source>
        <dbReference type="PROSITE" id="PS50004"/>
    </source>
</evidence>
<dbReference type="GO" id="GO:0006511">
    <property type="term" value="P:ubiquitin-dependent protein catabolic process"/>
    <property type="evidence" value="ECO:0007669"/>
    <property type="project" value="InterPro"/>
</dbReference>
<dbReference type="InterPro" id="IPR001202">
    <property type="entry name" value="WW_dom"/>
</dbReference>
<evidence type="ECO:0000256" key="18">
    <source>
        <dbReference type="PIRSR" id="PIRSR001569-1"/>
    </source>
</evidence>
<dbReference type="FunFam" id="2.60.40.150:FF:000047">
    <property type="entry name" value="Putative E3 ubiquitin-protein ligase NEDD4-like"/>
    <property type="match status" value="1"/>
</dbReference>
<dbReference type="GO" id="GO:0061630">
    <property type="term" value="F:ubiquitin protein ligase activity"/>
    <property type="evidence" value="ECO:0007669"/>
    <property type="project" value="UniProtKB-EC"/>
</dbReference>
<dbReference type="GO" id="GO:0006811">
    <property type="term" value="P:monoatomic ion transport"/>
    <property type="evidence" value="ECO:0007669"/>
    <property type="project" value="UniProtKB-ARBA"/>
</dbReference>
<feature type="compositionally biased region" description="Acidic residues" evidence="20">
    <location>
        <begin position="269"/>
        <end position="279"/>
    </location>
</feature>
<comment type="subcellular location">
    <subcellularLocation>
        <location evidence="2">Cytoplasm</location>
    </subcellularLocation>
    <subcellularLocation>
        <location evidence="4">Endosome</location>
        <location evidence="4">Multivesicular body</location>
    </subcellularLocation>
    <subcellularLocation>
        <location evidence="3">Golgi apparatus</location>
    </subcellularLocation>
</comment>
<dbReference type="GO" id="GO:0005794">
    <property type="term" value="C:Golgi apparatus"/>
    <property type="evidence" value="ECO:0007669"/>
    <property type="project" value="UniProtKB-SubCell"/>
</dbReference>
<dbReference type="GO" id="GO:0048814">
    <property type="term" value="P:regulation of dendrite morphogenesis"/>
    <property type="evidence" value="ECO:0007669"/>
    <property type="project" value="TreeGrafter"/>
</dbReference>
<dbReference type="InterPro" id="IPR035892">
    <property type="entry name" value="C2_domain_sf"/>
</dbReference>
<feature type="region of interest" description="Disordered" evidence="20">
    <location>
        <begin position="214"/>
        <end position="244"/>
    </location>
</feature>
<evidence type="ECO:0000256" key="14">
    <source>
        <dbReference type="ARBA" id="ARBA00022843"/>
    </source>
</evidence>
<dbReference type="GO" id="GO:0019871">
    <property type="term" value="F:sodium channel inhibitor activity"/>
    <property type="evidence" value="ECO:0007669"/>
    <property type="project" value="TreeGrafter"/>
</dbReference>
<evidence type="ECO:0000256" key="1">
    <source>
        <dbReference type="ARBA" id="ARBA00000885"/>
    </source>
</evidence>
<feature type="domain" description="C2" evidence="21">
    <location>
        <begin position="3"/>
        <end position="125"/>
    </location>
</feature>
<feature type="domain" description="WW" evidence="22">
    <location>
        <begin position="559"/>
        <end position="592"/>
    </location>
</feature>
<dbReference type="InterPro" id="IPR024928">
    <property type="entry name" value="E3_ub_ligase_SMURF1"/>
</dbReference>
<evidence type="ECO:0000313" key="25">
    <source>
        <dbReference type="Proteomes" id="UP001221898"/>
    </source>
</evidence>